<dbReference type="Ensembl" id="ENSMLUT00000025794.1">
    <property type="protein sequence ID" value="ENSMLUP00000018339.1"/>
    <property type="gene ID" value="ENSMLUG00000027043.1"/>
</dbReference>
<dbReference type="PANTHER" id="PTHR23006">
    <property type="entry name" value="GLUTAMATE-RICH PROTEIN 5"/>
    <property type="match status" value="1"/>
</dbReference>
<keyword evidence="4" id="KW-1185">Reference proteome</keyword>
<dbReference type="FunCoup" id="G1Q3Q6">
    <property type="interactions" value="1"/>
</dbReference>
<protein>
    <recommendedName>
        <fullName evidence="5">Glutamate rich 5</fullName>
    </recommendedName>
</protein>
<proteinExistence type="predicted"/>
<evidence type="ECO:0000313" key="4">
    <source>
        <dbReference type="Proteomes" id="UP000001074"/>
    </source>
</evidence>
<gene>
    <name evidence="3" type="primary">ERICH5</name>
</gene>
<dbReference type="AlphaFoldDB" id="G1Q3Q6"/>
<reference evidence="3" key="3">
    <citation type="submission" date="2025-09" db="UniProtKB">
        <authorList>
            <consortium name="Ensembl"/>
        </authorList>
    </citation>
    <scope>IDENTIFICATION</scope>
</reference>
<dbReference type="PANTHER" id="PTHR23006:SF0">
    <property type="entry name" value="GLUTAMATE-RICH PROTEIN 5"/>
    <property type="match status" value="1"/>
</dbReference>
<feature type="signal peptide" evidence="2">
    <location>
        <begin position="1"/>
        <end position="19"/>
    </location>
</feature>
<name>G1Q3Q6_MYOLU</name>
<reference evidence="3 4" key="1">
    <citation type="journal article" date="2011" name="Nature">
        <title>A high-resolution map of human evolutionary constraint using 29 mammals.</title>
        <authorList>
            <person name="Lindblad-Toh K."/>
            <person name="Garber M."/>
            <person name="Zuk O."/>
            <person name="Lin M.F."/>
            <person name="Parker B.J."/>
            <person name="Washietl S."/>
            <person name="Kheradpour P."/>
            <person name="Ernst J."/>
            <person name="Jordan G."/>
            <person name="Mauceli E."/>
            <person name="Ward L.D."/>
            <person name="Lowe C.B."/>
            <person name="Holloway A.K."/>
            <person name="Clamp M."/>
            <person name="Gnerre S."/>
            <person name="Alfoldi J."/>
            <person name="Beal K."/>
            <person name="Chang J."/>
            <person name="Clawson H."/>
            <person name="Cuff J."/>
            <person name="Di Palma F."/>
            <person name="Fitzgerald S."/>
            <person name="Flicek P."/>
            <person name="Guttman M."/>
            <person name="Hubisz M.J."/>
            <person name="Jaffe D.B."/>
            <person name="Jungreis I."/>
            <person name="Kent W.J."/>
            <person name="Kostka D."/>
            <person name="Lara M."/>
            <person name="Martins A.L."/>
            <person name="Massingham T."/>
            <person name="Moltke I."/>
            <person name="Raney B.J."/>
            <person name="Rasmussen M.D."/>
            <person name="Robinson J."/>
            <person name="Stark A."/>
            <person name="Vilella A.J."/>
            <person name="Wen J."/>
            <person name="Xie X."/>
            <person name="Zody M.C."/>
            <person name="Baldwin J."/>
            <person name="Bloom T."/>
            <person name="Chin C.W."/>
            <person name="Heiman D."/>
            <person name="Nicol R."/>
            <person name="Nusbaum C."/>
            <person name="Young S."/>
            <person name="Wilkinson J."/>
            <person name="Worley K.C."/>
            <person name="Kovar C.L."/>
            <person name="Muzny D.M."/>
            <person name="Gibbs R.A."/>
            <person name="Cree A."/>
            <person name="Dihn H.H."/>
            <person name="Fowler G."/>
            <person name="Jhangiani S."/>
            <person name="Joshi V."/>
            <person name="Lee S."/>
            <person name="Lewis L.R."/>
            <person name="Nazareth L.V."/>
            <person name="Okwuonu G."/>
            <person name="Santibanez J."/>
            <person name="Warren W.C."/>
            <person name="Mardis E.R."/>
            <person name="Weinstock G.M."/>
            <person name="Wilson R.K."/>
            <person name="Delehaunty K."/>
            <person name="Dooling D."/>
            <person name="Fronik C."/>
            <person name="Fulton L."/>
            <person name="Fulton B."/>
            <person name="Graves T."/>
            <person name="Minx P."/>
            <person name="Sodergren E."/>
            <person name="Birney E."/>
            <person name="Margulies E.H."/>
            <person name="Herrero J."/>
            <person name="Green E.D."/>
            <person name="Haussler D."/>
            <person name="Siepel A."/>
            <person name="Goldman N."/>
            <person name="Pollard K.S."/>
            <person name="Pedersen J.S."/>
            <person name="Lander E.S."/>
            <person name="Kellis M."/>
        </authorList>
    </citation>
    <scope>NUCLEOTIDE SEQUENCE [LARGE SCALE GENOMIC DNA]</scope>
</reference>
<dbReference type="EMBL" id="AAPE02049104">
    <property type="status" value="NOT_ANNOTATED_CDS"/>
    <property type="molecule type" value="Genomic_DNA"/>
</dbReference>
<dbReference type="Proteomes" id="UP000001074">
    <property type="component" value="Unassembled WGS sequence"/>
</dbReference>
<keyword evidence="2" id="KW-0732">Signal</keyword>
<accession>G1Q3Q6</accession>
<dbReference type="InParanoid" id="G1Q3Q6"/>
<organism evidence="3 4">
    <name type="scientific">Myotis lucifugus</name>
    <name type="common">Little brown bat</name>
    <dbReference type="NCBI Taxonomy" id="59463"/>
    <lineage>
        <taxon>Eukaryota</taxon>
        <taxon>Metazoa</taxon>
        <taxon>Chordata</taxon>
        <taxon>Craniata</taxon>
        <taxon>Vertebrata</taxon>
        <taxon>Euteleostomi</taxon>
        <taxon>Mammalia</taxon>
        <taxon>Eutheria</taxon>
        <taxon>Laurasiatheria</taxon>
        <taxon>Chiroptera</taxon>
        <taxon>Yangochiroptera</taxon>
        <taxon>Vespertilionidae</taxon>
        <taxon>Myotis</taxon>
    </lineage>
</organism>
<dbReference type="EMBL" id="AAPE02049103">
    <property type="status" value="NOT_ANNOTATED_CDS"/>
    <property type="molecule type" value="Genomic_DNA"/>
</dbReference>
<reference evidence="3" key="2">
    <citation type="submission" date="2025-08" db="UniProtKB">
        <authorList>
            <consortium name="Ensembl"/>
        </authorList>
    </citation>
    <scope>IDENTIFICATION</scope>
</reference>
<evidence type="ECO:0000256" key="1">
    <source>
        <dbReference type="SAM" id="MobiDB-lite"/>
    </source>
</evidence>
<dbReference type="GeneTree" id="ENSGT00390000010783"/>
<evidence type="ECO:0008006" key="5">
    <source>
        <dbReference type="Google" id="ProtNLM"/>
    </source>
</evidence>
<evidence type="ECO:0000313" key="3">
    <source>
        <dbReference type="Ensembl" id="ENSMLUP00000018339.1"/>
    </source>
</evidence>
<feature type="region of interest" description="Disordered" evidence="1">
    <location>
        <begin position="297"/>
        <end position="342"/>
    </location>
</feature>
<sequence length="342" mass="36612">LTCISIILFLAMNDQKVTSTTEESESCSVQPKPRTLGGESTIYDKAQKENLPPLEKLKISAASTANGVKSLHDQQESGPLQQDGKDETPGAGGQKDVEAVTEAQPLEGNAETEPLGTEARHQPLRTAGERDSPGAVGDTETPQTAREMKPLRRAGKIPPLEAGRESQPPAKPQLLDTVPTETEAPEILEGHQPVETAEEHQLQETLGRDEQSQLLETMSKGKGFLEISEGSQLVEAAVKNDLIPKTPEGLVNMEQIQPEGIVGSVERPAGTLETGTNMAMVRKVHTKKVDHNIEGETGEEVGTEMEKVSERAETKGEETGGAVDLPAATRYGDGRVNGHSVI</sequence>
<dbReference type="eggNOG" id="ENOG502SVIU">
    <property type="taxonomic scope" value="Eukaryota"/>
</dbReference>
<dbReference type="STRING" id="59463.ENSMLUP00000018339"/>
<feature type="chain" id="PRO_5003417934" description="Glutamate rich 5" evidence="2">
    <location>
        <begin position="20"/>
        <end position="342"/>
    </location>
</feature>
<dbReference type="InterPro" id="IPR027856">
    <property type="entry name" value="Glu-rich_5"/>
</dbReference>
<feature type="region of interest" description="Disordered" evidence="1">
    <location>
        <begin position="21"/>
        <end position="184"/>
    </location>
</feature>
<evidence type="ECO:0000256" key="2">
    <source>
        <dbReference type="SAM" id="SignalP"/>
    </source>
</evidence>
<feature type="compositionally biased region" description="Basic and acidic residues" evidence="1">
    <location>
        <begin position="304"/>
        <end position="318"/>
    </location>
</feature>